<keyword evidence="1" id="KW-0812">Transmembrane</keyword>
<keyword evidence="1" id="KW-0472">Membrane</keyword>
<evidence type="ECO:0000313" key="4">
    <source>
        <dbReference type="Proteomes" id="UP000823824"/>
    </source>
</evidence>
<dbReference type="Proteomes" id="UP000823824">
    <property type="component" value="Unassembled WGS sequence"/>
</dbReference>
<protein>
    <submittedName>
        <fullName evidence="3">DUF4179 domain-containing protein</fullName>
    </submittedName>
</protein>
<dbReference type="Gene3D" id="2.60.40.1630">
    <property type="entry name" value="bacillus anthracis domain"/>
    <property type="match status" value="1"/>
</dbReference>
<gene>
    <name evidence="3" type="ORF">H9787_02050</name>
</gene>
<name>A0A9D2LGZ7_9FIRM</name>
<reference evidence="3" key="1">
    <citation type="journal article" date="2021" name="PeerJ">
        <title>Extensive microbial diversity within the chicken gut microbiome revealed by metagenomics and culture.</title>
        <authorList>
            <person name="Gilroy R."/>
            <person name="Ravi A."/>
            <person name="Getino M."/>
            <person name="Pursley I."/>
            <person name="Horton D.L."/>
            <person name="Alikhan N.F."/>
            <person name="Baker D."/>
            <person name="Gharbi K."/>
            <person name="Hall N."/>
            <person name="Watson M."/>
            <person name="Adriaenssens E.M."/>
            <person name="Foster-Nyarko E."/>
            <person name="Jarju S."/>
            <person name="Secka A."/>
            <person name="Antonio M."/>
            <person name="Oren A."/>
            <person name="Chaudhuri R.R."/>
            <person name="La Ragione R."/>
            <person name="Hildebrand F."/>
            <person name="Pallen M.J."/>
        </authorList>
    </citation>
    <scope>NUCLEOTIDE SEQUENCE</scope>
    <source>
        <strain evidence="3">ChiBcec18-1249</strain>
    </source>
</reference>
<feature type="domain" description="DUF4179" evidence="2">
    <location>
        <begin position="51"/>
        <end position="132"/>
    </location>
</feature>
<dbReference type="AlphaFoldDB" id="A0A9D2LGZ7"/>
<reference evidence="3" key="2">
    <citation type="submission" date="2021-04" db="EMBL/GenBank/DDBJ databases">
        <authorList>
            <person name="Gilroy R."/>
        </authorList>
    </citation>
    <scope>NUCLEOTIDE SEQUENCE</scope>
    <source>
        <strain evidence="3">ChiBcec18-1249</strain>
    </source>
</reference>
<evidence type="ECO:0000259" key="2">
    <source>
        <dbReference type="Pfam" id="PF13786"/>
    </source>
</evidence>
<dbReference type="EMBL" id="DWZJ01000013">
    <property type="protein sequence ID" value="HJB12478.1"/>
    <property type="molecule type" value="Genomic_DNA"/>
</dbReference>
<feature type="transmembrane region" description="Helical" evidence="1">
    <location>
        <begin position="53"/>
        <end position="74"/>
    </location>
</feature>
<accession>A0A9D2LGZ7</accession>
<proteinExistence type="predicted"/>
<dbReference type="InterPro" id="IPR025436">
    <property type="entry name" value="DUF4179"/>
</dbReference>
<sequence length="357" mass="37852">MNSQFEYQESLNALHFTDAQKEAIARRAAEAAQRQTQTARRTRAHHRPVRRMALIAAAAVLVLAVGTAGATGILKSAVEVFSPLFGGAPAQTEIIDKIGYPVGASDTDNGVTVTADAVMGDAYNAVIVYTISRDDGTRLLPEDISGDMLLVRGNGTDLNVLGGSHGGSRFVVEDPAASSIQLVETISADVPINDCTATGVFEDICTWDEATGEAVPVIEGKWKVKFEMAYEDSSVTLGNRETFTQGGMTFTIDGITLSPVAYKVDYTVDSEVVWSDSGSGRQSEEDSRQMARYFENVEILLTLTDGTVVDLSNAGGSIGPEGGVTVCSKGEMFSEVIPMEEMASISVGGVVFPITAE</sequence>
<keyword evidence="1" id="KW-1133">Transmembrane helix</keyword>
<evidence type="ECO:0000256" key="1">
    <source>
        <dbReference type="SAM" id="Phobius"/>
    </source>
</evidence>
<evidence type="ECO:0000313" key="3">
    <source>
        <dbReference type="EMBL" id="HJB12478.1"/>
    </source>
</evidence>
<comment type="caution">
    <text evidence="3">The sequence shown here is derived from an EMBL/GenBank/DDBJ whole genome shotgun (WGS) entry which is preliminary data.</text>
</comment>
<organism evidence="3 4">
    <name type="scientific">Candidatus Oscillibacter excrementigallinarum</name>
    <dbReference type="NCBI Taxonomy" id="2838716"/>
    <lineage>
        <taxon>Bacteria</taxon>
        <taxon>Bacillati</taxon>
        <taxon>Bacillota</taxon>
        <taxon>Clostridia</taxon>
        <taxon>Eubacteriales</taxon>
        <taxon>Oscillospiraceae</taxon>
        <taxon>Oscillibacter</taxon>
    </lineage>
</organism>
<dbReference type="Pfam" id="PF13786">
    <property type="entry name" value="DUF4179"/>
    <property type="match status" value="1"/>
</dbReference>